<dbReference type="InterPro" id="IPR036259">
    <property type="entry name" value="MFS_trans_sf"/>
</dbReference>
<dbReference type="Proteomes" id="UP000271870">
    <property type="component" value="Unassembled WGS sequence"/>
</dbReference>
<feature type="transmembrane region" description="Helical" evidence="1">
    <location>
        <begin position="30"/>
        <end position="49"/>
    </location>
</feature>
<accession>A0ABX9WQP8</accession>
<name>A0ABX9WQP8_9GAMM</name>
<proteinExistence type="predicted"/>
<comment type="caution">
    <text evidence="2">The sequence shown here is derived from an EMBL/GenBank/DDBJ whole genome shotgun (WGS) entry which is preliminary data.</text>
</comment>
<keyword evidence="1" id="KW-0812">Transmembrane</keyword>
<evidence type="ECO:0000313" key="2">
    <source>
        <dbReference type="EMBL" id="RNM11978.1"/>
    </source>
</evidence>
<reference evidence="2 3" key="1">
    <citation type="submission" date="2018-11" db="EMBL/GenBank/DDBJ databases">
        <title>Characterization of surface water Dickeya isolates.</title>
        <authorList>
            <person name="Van Gijsegem F."/>
            <person name="Pedron J."/>
        </authorList>
    </citation>
    <scope>NUCLEOTIDE SEQUENCE [LARGE SCALE GENOMIC DNA]</scope>
    <source>
        <strain evidence="2 3">FVG10-MFV-A16</strain>
    </source>
</reference>
<gene>
    <name evidence="2" type="ORF">EFS38_21100</name>
</gene>
<keyword evidence="3" id="KW-1185">Reference proteome</keyword>
<evidence type="ECO:0000256" key="1">
    <source>
        <dbReference type="SAM" id="Phobius"/>
    </source>
</evidence>
<keyword evidence="1" id="KW-1133">Transmembrane helix</keyword>
<evidence type="ECO:0000313" key="3">
    <source>
        <dbReference type="Proteomes" id="UP000271870"/>
    </source>
</evidence>
<feature type="non-terminal residue" evidence="2">
    <location>
        <position position="1"/>
    </location>
</feature>
<protein>
    <submittedName>
        <fullName evidence="2">MFS transporter</fullName>
    </submittedName>
</protein>
<dbReference type="EMBL" id="RJLS01000197">
    <property type="protein sequence ID" value="RNM11978.1"/>
    <property type="molecule type" value="Genomic_DNA"/>
</dbReference>
<dbReference type="SUPFAM" id="SSF103473">
    <property type="entry name" value="MFS general substrate transporter"/>
    <property type="match status" value="1"/>
</dbReference>
<keyword evidence="1" id="KW-0472">Membrane</keyword>
<organism evidence="2 3">
    <name type="scientific">Dickeya undicola</name>
    <dbReference type="NCBI Taxonomy" id="1577887"/>
    <lineage>
        <taxon>Bacteria</taxon>
        <taxon>Pseudomonadati</taxon>
        <taxon>Pseudomonadota</taxon>
        <taxon>Gammaproteobacteria</taxon>
        <taxon>Enterobacterales</taxon>
        <taxon>Pectobacteriaceae</taxon>
        <taxon>Dickeya</taxon>
    </lineage>
</organism>
<sequence length="61" mass="6485">NALFGVLWGVGSFSGPLVSGSLMQWYGRDGLIVILALLGLLFLAANTLLATRRCDSTHYSA</sequence>